<feature type="transmembrane region" description="Helical" evidence="7">
    <location>
        <begin position="71"/>
        <end position="96"/>
    </location>
</feature>
<evidence type="ECO:0000313" key="8">
    <source>
        <dbReference type="EMBL" id="TDG50664.1"/>
    </source>
</evidence>
<dbReference type="OrthoDB" id="5982705at2759"/>
<dbReference type="SUPFAM" id="SSF48652">
    <property type="entry name" value="Tetraspanin"/>
    <property type="match status" value="1"/>
</dbReference>
<comment type="similarity">
    <text evidence="2 7">Belongs to the tetraspanin (TM4SF) family.</text>
</comment>
<sequence length="261" mass="28020">MTIVSLESSSSRRVGCQPLWPQQKADLVANIVSLASGRAVQLLSGLGILVAGAIVLADVREFNHFVEGRVMAPPIVLIVTGLIIFLIASLGCFGAIKESPTLLLTYAVLLAIIFIIELAVGIAASVFKKDLEGMLKNSLQESIKRSNSEDTIAWDNVQRKLMCCGVDTPADWRALSLNKTLPASCCQPQFIDAAVGHCTESPALGKDKYYQEGCVGKLKERIDKNAVILIGVGIGIAFIQILGIVLACYLASVIRHTRQSN</sequence>
<feature type="transmembrane region" description="Helical" evidence="7">
    <location>
        <begin position="226"/>
        <end position="252"/>
    </location>
</feature>
<feature type="transmembrane region" description="Helical" evidence="7">
    <location>
        <begin position="39"/>
        <end position="59"/>
    </location>
</feature>
<keyword evidence="6" id="KW-1015">Disulfide bond</keyword>
<evidence type="ECO:0000256" key="7">
    <source>
        <dbReference type="RuleBase" id="RU361218"/>
    </source>
</evidence>
<proteinExistence type="inferred from homology"/>
<dbReference type="CDD" id="cd03156">
    <property type="entry name" value="uroplakin_I_like_LEL"/>
    <property type="match status" value="1"/>
</dbReference>
<dbReference type="Proteomes" id="UP000295192">
    <property type="component" value="Unassembled WGS sequence"/>
</dbReference>
<dbReference type="PRINTS" id="PR00259">
    <property type="entry name" value="TMFOUR"/>
</dbReference>
<dbReference type="Gene3D" id="1.10.1450.10">
    <property type="entry name" value="Tetraspanin"/>
    <property type="match status" value="1"/>
</dbReference>
<gene>
    <name evidence="8" type="ORF">AWZ03_002968</name>
</gene>
<feature type="disulfide bond" evidence="6">
    <location>
        <begin position="163"/>
        <end position="198"/>
    </location>
</feature>
<dbReference type="Pfam" id="PF00335">
    <property type="entry name" value="Tetraspanin"/>
    <property type="match status" value="1"/>
</dbReference>
<dbReference type="PANTHER" id="PTHR19282:SF273">
    <property type="entry name" value="TETRASPANIN"/>
    <property type="match status" value="1"/>
</dbReference>
<keyword evidence="5 7" id="KW-0472">Membrane</keyword>
<keyword evidence="9" id="KW-1185">Reference proteome</keyword>
<dbReference type="OMA" id="QKLMCCG"/>
<reference evidence="8 9" key="1">
    <citation type="journal article" date="2019" name="J. Hered.">
        <title>An Improved Genome Assembly for Drosophila navojoa, the Basal Species in the mojavensis Cluster.</title>
        <authorList>
            <person name="Vanderlinde T."/>
            <person name="Dupim E.G."/>
            <person name="Nazario-Yepiz N.O."/>
            <person name="Carvalho A.B."/>
        </authorList>
    </citation>
    <scope>NUCLEOTIDE SEQUENCE [LARGE SCALE GENOMIC DNA]</scope>
    <source>
        <strain evidence="8">Navoj_Jal97</strain>
        <tissue evidence="8">Whole organism</tissue>
    </source>
</reference>
<organism evidence="8 9">
    <name type="scientific">Drosophila navojoa</name>
    <name type="common">Fruit fly</name>
    <dbReference type="NCBI Taxonomy" id="7232"/>
    <lineage>
        <taxon>Eukaryota</taxon>
        <taxon>Metazoa</taxon>
        <taxon>Ecdysozoa</taxon>
        <taxon>Arthropoda</taxon>
        <taxon>Hexapoda</taxon>
        <taxon>Insecta</taxon>
        <taxon>Pterygota</taxon>
        <taxon>Neoptera</taxon>
        <taxon>Endopterygota</taxon>
        <taxon>Diptera</taxon>
        <taxon>Brachycera</taxon>
        <taxon>Muscomorpha</taxon>
        <taxon>Ephydroidea</taxon>
        <taxon>Drosophilidae</taxon>
        <taxon>Drosophila</taxon>
    </lineage>
</organism>
<dbReference type="PIRSF" id="PIRSF002419">
    <property type="entry name" value="Tetraspanin"/>
    <property type="match status" value="1"/>
</dbReference>
<keyword evidence="4 7" id="KW-1133">Transmembrane helix</keyword>
<dbReference type="STRING" id="7232.A0A484BPQ8"/>
<accession>A0A484BPQ8</accession>
<evidence type="ECO:0000256" key="2">
    <source>
        <dbReference type="ARBA" id="ARBA00006840"/>
    </source>
</evidence>
<dbReference type="PANTHER" id="PTHR19282">
    <property type="entry name" value="TETRASPANIN"/>
    <property type="match status" value="1"/>
</dbReference>
<dbReference type="AlphaFoldDB" id="A0A484BPQ8"/>
<evidence type="ECO:0000256" key="4">
    <source>
        <dbReference type="ARBA" id="ARBA00022989"/>
    </source>
</evidence>
<comment type="caution">
    <text evidence="8">The sequence shown here is derived from an EMBL/GenBank/DDBJ whole genome shotgun (WGS) entry which is preliminary data.</text>
</comment>
<feature type="disulfide bond" evidence="6">
    <location>
        <begin position="164"/>
        <end position="186"/>
    </location>
</feature>
<feature type="transmembrane region" description="Helical" evidence="7">
    <location>
        <begin position="102"/>
        <end position="127"/>
    </location>
</feature>
<name>A0A484BPQ8_DRONA</name>
<evidence type="ECO:0000313" key="9">
    <source>
        <dbReference type="Proteomes" id="UP000295192"/>
    </source>
</evidence>
<keyword evidence="3 7" id="KW-0812">Transmembrane</keyword>
<protein>
    <recommendedName>
        <fullName evidence="7">Tetraspanin</fullName>
    </recommendedName>
</protein>
<evidence type="ECO:0000256" key="6">
    <source>
        <dbReference type="PIRSR" id="PIRSR002419-1"/>
    </source>
</evidence>
<comment type="subcellular location">
    <subcellularLocation>
        <location evidence="1 7">Membrane</location>
        <topology evidence="1 7">Multi-pass membrane protein</topology>
    </subcellularLocation>
</comment>
<dbReference type="EMBL" id="LSRL02000014">
    <property type="protein sequence ID" value="TDG50664.1"/>
    <property type="molecule type" value="Genomic_DNA"/>
</dbReference>
<dbReference type="InterPro" id="IPR008952">
    <property type="entry name" value="Tetraspanin_EC2_sf"/>
</dbReference>
<evidence type="ECO:0000256" key="1">
    <source>
        <dbReference type="ARBA" id="ARBA00004141"/>
    </source>
</evidence>
<dbReference type="InterPro" id="IPR018499">
    <property type="entry name" value="Tetraspanin/Peripherin"/>
</dbReference>
<evidence type="ECO:0000256" key="5">
    <source>
        <dbReference type="ARBA" id="ARBA00023136"/>
    </source>
</evidence>
<dbReference type="GO" id="GO:0005886">
    <property type="term" value="C:plasma membrane"/>
    <property type="evidence" value="ECO:0007669"/>
    <property type="project" value="TreeGrafter"/>
</dbReference>
<dbReference type="InterPro" id="IPR000301">
    <property type="entry name" value="Tetraspanin_animals"/>
</dbReference>
<evidence type="ECO:0000256" key="3">
    <source>
        <dbReference type="ARBA" id="ARBA00022692"/>
    </source>
</evidence>